<keyword evidence="1 3" id="KW-0863">Zinc-finger</keyword>
<keyword evidence="1 3" id="KW-0479">Metal-binding</keyword>
<dbReference type="PANTHER" id="PTHR46171">
    <property type="entry name" value="GH10160P"/>
    <property type="match status" value="1"/>
</dbReference>
<dbReference type="InterPro" id="IPR013083">
    <property type="entry name" value="Znf_RING/FYVE/PHD"/>
</dbReference>
<dbReference type="SMART" id="SM00184">
    <property type="entry name" value="RING"/>
    <property type="match status" value="1"/>
</dbReference>
<reference evidence="5" key="2">
    <citation type="journal article" date="2006" name="PLoS Pathog.">
        <title>New perspectives on host-parasite interplay by comparative transcriptomic and proteomic analyses of Schistosoma japonicum.</title>
        <authorList>
            <person name="Liu F."/>
            <person name="Lu J."/>
            <person name="Hu W."/>
            <person name="Wang S.Y."/>
            <person name="Cui S.J."/>
            <person name="Chi M."/>
            <person name="Yan Q."/>
            <person name="Wang X.R."/>
            <person name="Song H.D."/>
            <person name="Xu X.N."/>
            <person name="Wang J.J."/>
            <person name="Zhang X.L."/>
            <person name="Zhang X."/>
            <person name="Wang Z.Q."/>
            <person name="Xue C.L."/>
            <person name="Brindley P.J."/>
            <person name="McManus D.P."/>
            <person name="Yang P.Y."/>
            <person name="Feng Z."/>
            <person name="Chen Z."/>
            <person name="Han Z.G."/>
        </authorList>
    </citation>
    <scope>NUCLEOTIDE SEQUENCE</scope>
</reference>
<evidence type="ECO:0000259" key="4">
    <source>
        <dbReference type="PROSITE" id="PS50089"/>
    </source>
</evidence>
<organism evidence="5">
    <name type="scientific">Schistosoma japonicum</name>
    <name type="common">Blood fluke</name>
    <dbReference type="NCBI Taxonomy" id="6182"/>
    <lineage>
        <taxon>Eukaryota</taxon>
        <taxon>Metazoa</taxon>
        <taxon>Spiralia</taxon>
        <taxon>Lophotrochozoa</taxon>
        <taxon>Platyhelminthes</taxon>
        <taxon>Trematoda</taxon>
        <taxon>Digenea</taxon>
        <taxon>Strigeidida</taxon>
        <taxon>Schistosomatoidea</taxon>
        <taxon>Schistosomatidae</taxon>
        <taxon>Schistosoma</taxon>
    </lineage>
</organism>
<evidence type="ECO:0000256" key="1">
    <source>
        <dbReference type="ARBA" id="ARBA00022771"/>
    </source>
</evidence>
<dbReference type="EMBL" id="AY815449">
    <property type="protein sequence ID" value="AAW27181.1"/>
    <property type="molecule type" value="mRNA"/>
</dbReference>
<accession>Q5DAH5</accession>
<dbReference type="InterPro" id="IPR001841">
    <property type="entry name" value="Znf_RING"/>
</dbReference>
<dbReference type="PANTHER" id="PTHR46171:SF3">
    <property type="entry name" value="GH10160P"/>
    <property type="match status" value="1"/>
</dbReference>
<dbReference type="PROSITE" id="PS50089">
    <property type="entry name" value="ZF_RING_2"/>
    <property type="match status" value="1"/>
</dbReference>
<reference evidence="5" key="1">
    <citation type="submission" date="2004-11" db="EMBL/GenBank/DDBJ databases">
        <title>The full-length cDNA sequences of Schistosoma japonicum genes.</title>
        <authorList>
            <person name="Han Z."/>
        </authorList>
    </citation>
    <scope>NUCLEOTIDE SEQUENCE</scope>
</reference>
<sequence>MQQLHNAHQQCYHTHYGRVQHQNSVSQRPASISNASASSFQLPLNSVNPLLAAASAGVSATSPAYLTSLFPFLLAVPTAPPSLPNSSSSVNDLSETLLAHYADQSVEFSNGNSILSQTVSDPTSAAAAASVDTLLHLAVQLESNNGRGLSKDELESLPIRLYTLKSPNRLPDDKQKSSFDETQTTNAQNYLSECDRCMICLDDYVESQQIRQMRCLHEFHASCVDKWLKTKRTCPLCRADAFTGKST</sequence>
<dbReference type="SUPFAM" id="SSF57850">
    <property type="entry name" value="RING/U-box"/>
    <property type="match status" value="1"/>
</dbReference>
<evidence type="ECO:0000256" key="3">
    <source>
        <dbReference type="PROSITE-ProRule" id="PRU00175"/>
    </source>
</evidence>
<feature type="domain" description="RING-type" evidence="4">
    <location>
        <begin position="197"/>
        <end position="238"/>
    </location>
</feature>
<dbReference type="GO" id="GO:0061630">
    <property type="term" value="F:ubiquitin protein ligase activity"/>
    <property type="evidence" value="ECO:0007669"/>
    <property type="project" value="TreeGrafter"/>
</dbReference>
<evidence type="ECO:0000313" key="5">
    <source>
        <dbReference type="EMBL" id="AAW27181.1"/>
    </source>
</evidence>
<evidence type="ECO:0000256" key="2">
    <source>
        <dbReference type="ARBA" id="ARBA00022833"/>
    </source>
</evidence>
<protein>
    <submittedName>
        <fullName evidence="5">SJCHGC07006 protein</fullName>
    </submittedName>
</protein>
<dbReference type="GO" id="GO:0008270">
    <property type="term" value="F:zinc ion binding"/>
    <property type="evidence" value="ECO:0007669"/>
    <property type="project" value="UniProtKB-KW"/>
</dbReference>
<dbReference type="GO" id="GO:0016567">
    <property type="term" value="P:protein ubiquitination"/>
    <property type="evidence" value="ECO:0007669"/>
    <property type="project" value="TreeGrafter"/>
</dbReference>
<dbReference type="AlphaFoldDB" id="Q5DAH5"/>
<dbReference type="Gene3D" id="3.30.40.10">
    <property type="entry name" value="Zinc/RING finger domain, C3HC4 (zinc finger)"/>
    <property type="match status" value="1"/>
</dbReference>
<proteinExistence type="evidence at transcript level"/>
<name>Q5DAH5_SCHJA</name>
<dbReference type="Pfam" id="PF13639">
    <property type="entry name" value="zf-RING_2"/>
    <property type="match status" value="1"/>
</dbReference>
<keyword evidence="2" id="KW-0862">Zinc</keyword>